<evidence type="ECO:0000256" key="1">
    <source>
        <dbReference type="ARBA" id="ARBA00004651"/>
    </source>
</evidence>
<dbReference type="EMBL" id="VFOQ01000001">
    <property type="protein sequence ID" value="TQL61381.1"/>
    <property type="molecule type" value="Genomic_DNA"/>
</dbReference>
<evidence type="ECO:0000256" key="2">
    <source>
        <dbReference type="ARBA" id="ARBA00006679"/>
    </source>
</evidence>
<evidence type="ECO:0000256" key="6">
    <source>
        <dbReference type="ARBA" id="ARBA00023136"/>
    </source>
</evidence>
<dbReference type="GO" id="GO:0005886">
    <property type="term" value="C:plasma membrane"/>
    <property type="evidence" value="ECO:0007669"/>
    <property type="project" value="UniProtKB-SubCell"/>
</dbReference>
<gene>
    <name evidence="7" type="ORF">FB474_2790</name>
</gene>
<comment type="similarity">
    <text evidence="2">Belongs to the DoxX family.</text>
</comment>
<proteinExistence type="inferred from homology"/>
<name>A0A542ZM24_9MICO</name>
<comment type="subcellular location">
    <subcellularLocation>
        <location evidence="1">Cell membrane</location>
        <topology evidence="1">Multi-pass membrane protein</topology>
    </subcellularLocation>
</comment>
<evidence type="ECO:0000256" key="5">
    <source>
        <dbReference type="ARBA" id="ARBA00022989"/>
    </source>
</evidence>
<protein>
    <submittedName>
        <fullName evidence="7">Putative membrane protein YphA (DoxX/SURF4 family)</fullName>
    </submittedName>
</protein>
<keyword evidence="3" id="KW-1003">Cell membrane</keyword>
<dbReference type="RefSeq" id="WP_141789172.1">
    <property type="nucleotide sequence ID" value="NZ_BAAAKX010000001.1"/>
</dbReference>
<keyword evidence="4" id="KW-0812">Transmembrane</keyword>
<evidence type="ECO:0000256" key="3">
    <source>
        <dbReference type="ARBA" id="ARBA00022475"/>
    </source>
</evidence>
<dbReference type="AlphaFoldDB" id="A0A542ZM24"/>
<dbReference type="PANTHER" id="PTHR33452">
    <property type="entry name" value="OXIDOREDUCTASE CATD-RELATED"/>
    <property type="match status" value="1"/>
</dbReference>
<dbReference type="OrthoDB" id="329282at2"/>
<keyword evidence="8" id="KW-1185">Reference proteome</keyword>
<dbReference type="Pfam" id="PF07681">
    <property type="entry name" value="DoxX"/>
    <property type="match status" value="1"/>
</dbReference>
<keyword evidence="6" id="KW-0472">Membrane</keyword>
<reference evidence="7 8" key="1">
    <citation type="submission" date="2019-06" db="EMBL/GenBank/DDBJ databases">
        <title>Sequencing the genomes of 1000 actinobacteria strains.</title>
        <authorList>
            <person name="Klenk H.-P."/>
        </authorList>
    </citation>
    <scope>NUCLEOTIDE SEQUENCE [LARGE SCALE GENOMIC DNA]</scope>
    <source>
        <strain evidence="7 8">DSM 18082</strain>
    </source>
</reference>
<dbReference type="PANTHER" id="PTHR33452:SF1">
    <property type="entry name" value="INNER MEMBRANE PROTEIN YPHA-RELATED"/>
    <property type="match status" value="1"/>
</dbReference>
<evidence type="ECO:0000313" key="8">
    <source>
        <dbReference type="Proteomes" id="UP000319514"/>
    </source>
</evidence>
<keyword evidence="5" id="KW-1133">Transmembrane helix</keyword>
<evidence type="ECO:0000313" key="7">
    <source>
        <dbReference type="EMBL" id="TQL61381.1"/>
    </source>
</evidence>
<evidence type="ECO:0000256" key="4">
    <source>
        <dbReference type="ARBA" id="ARBA00022692"/>
    </source>
</evidence>
<comment type="caution">
    <text evidence="7">The sequence shown here is derived from an EMBL/GenBank/DDBJ whole genome shotgun (WGS) entry which is preliminary data.</text>
</comment>
<accession>A0A542ZM24</accession>
<dbReference type="InterPro" id="IPR032808">
    <property type="entry name" value="DoxX"/>
</dbReference>
<sequence>MTVVRRIARPMLAAMFIQGGLDALRHPAAKAEKAAPVVNAIAQPLGLPNDPELMVRANGAAQVAAGSLLALGRVPRLAALVLAGSLVPTTYAGHAFWTVEDPAARAQQRTHFVKNVGLLGGLLLAVVDTAGKPGLSWRARRAAKDTARATSLGRREARHAARAARREARLAASRAHDALT</sequence>
<dbReference type="Proteomes" id="UP000319514">
    <property type="component" value="Unassembled WGS sequence"/>
</dbReference>
<dbReference type="InterPro" id="IPR051907">
    <property type="entry name" value="DoxX-like_oxidoreductase"/>
</dbReference>
<organism evidence="7 8">
    <name type="scientific">Oryzihumus leptocrescens</name>
    <dbReference type="NCBI Taxonomy" id="297536"/>
    <lineage>
        <taxon>Bacteria</taxon>
        <taxon>Bacillati</taxon>
        <taxon>Actinomycetota</taxon>
        <taxon>Actinomycetes</taxon>
        <taxon>Micrococcales</taxon>
        <taxon>Intrasporangiaceae</taxon>
        <taxon>Oryzihumus</taxon>
    </lineage>
</organism>